<protein>
    <recommendedName>
        <fullName evidence="3">Fe2OG dioxygenase domain-containing protein</fullName>
    </recommendedName>
</protein>
<organism evidence="2">
    <name type="scientific">marine metagenome</name>
    <dbReference type="NCBI Taxonomy" id="408172"/>
    <lineage>
        <taxon>unclassified sequences</taxon>
        <taxon>metagenomes</taxon>
        <taxon>ecological metagenomes</taxon>
    </lineage>
</organism>
<gene>
    <name evidence="2" type="ORF">METZ01_LOCUS364742</name>
</gene>
<feature type="compositionally biased region" description="Basic and acidic residues" evidence="1">
    <location>
        <begin position="52"/>
        <end position="64"/>
    </location>
</feature>
<sequence>MDLLALEHINFYNENGYLVLKNFVNKNDINDYINNLEKLHDGTIDPGNQKNDLGRHEGKSKTGKENITQIMFPSDFIPSLNTSSFFTKSQIVARELLGNDMERDMDMVIEKFPFTNVPTPWHQDSAYWPKGMKDTRSLSCWLALDDSNLDNGCMWYVPGSHMESTRKHNWAGNDEKKSYALVTECNESEGVACPIPAGDMVVHDGRTLHYSRGNSTAGRRRALITNYRSEEMIKWERSIGYNHRNEKIDDNNVIT</sequence>
<feature type="region of interest" description="Disordered" evidence="1">
    <location>
        <begin position="40"/>
        <end position="64"/>
    </location>
</feature>
<dbReference type="Gene3D" id="2.60.120.620">
    <property type="entry name" value="q2cbj1_9rhob like domain"/>
    <property type="match status" value="1"/>
</dbReference>
<evidence type="ECO:0000256" key="1">
    <source>
        <dbReference type="SAM" id="MobiDB-lite"/>
    </source>
</evidence>
<proteinExistence type="predicted"/>
<dbReference type="PANTHER" id="PTHR20883:SF46">
    <property type="entry name" value="PHYTANOYL-COA HYDROXYLASE"/>
    <property type="match status" value="1"/>
</dbReference>
<dbReference type="InterPro" id="IPR008775">
    <property type="entry name" value="Phytyl_CoA_dOase-like"/>
</dbReference>
<dbReference type="AlphaFoldDB" id="A0A382SRS9"/>
<accession>A0A382SRS9</accession>
<reference evidence="2" key="1">
    <citation type="submission" date="2018-05" db="EMBL/GenBank/DDBJ databases">
        <authorList>
            <person name="Lanie J.A."/>
            <person name="Ng W.-L."/>
            <person name="Kazmierczak K.M."/>
            <person name="Andrzejewski T.M."/>
            <person name="Davidsen T.M."/>
            <person name="Wayne K.J."/>
            <person name="Tettelin H."/>
            <person name="Glass J.I."/>
            <person name="Rusch D."/>
            <person name="Podicherti R."/>
            <person name="Tsui H.-C.T."/>
            <person name="Winkler M.E."/>
        </authorList>
    </citation>
    <scope>NUCLEOTIDE SEQUENCE</scope>
</reference>
<evidence type="ECO:0000313" key="2">
    <source>
        <dbReference type="EMBL" id="SVD11888.1"/>
    </source>
</evidence>
<dbReference type="PANTHER" id="PTHR20883">
    <property type="entry name" value="PHYTANOYL-COA DIOXYGENASE DOMAIN CONTAINING 1"/>
    <property type="match status" value="1"/>
</dbReference>
<dbReference type="EMBL" id="UINC01130678">
    <property type="protein sequence ID" value="SVD11888.1"/>
    <property type="molecule type" value="Genomic_DNA"/>
</dbReference>
<name>A0A382SRS9_9ZZZZ</name>
<dbReference type="SUPFAM" id="SSF51197">
    <property type="entry name" value="Clavaminate synthase-like"/>
    <property type="match status" value="1"/>
</dbReference>
<dbReference type="Pfam" id="PF05721">
    <property type="entry name" value="PhyH"/>
    <property type="match status" value="1"/>
</dbReference>
<evidence type="ECO:0008006" key="3">
    <source>
        <dbReference type="Google" id="ProtNLM"/>
    </source>
</evidence>